<dbReference type="Proteomes" id="UP000038045">
    <property type="component" value="Unplaced"/>
</dbReference>
<protein>
    <submittedName>
        <fullName evidence="2">Uncharacterized protein</fullName>
    </submittedName>
</protein>
<dbReference type="AlphaFoldDB" id="A0A0N4ZIL7"/>
<proteinExistence type="predicted"/>
<reference evidence="2" key="1">
    <citation type="submission" date="2017-02" db="UniProtKB">
        <authorList>
            <consortium name="WormBaseParasite"/>
        </authorList>
    </citation>
    <scope>IDENTIFICATION</scope>
</reference>
<dbReference type="WBParaSite" id="PTRK_0000777700.1">
    <property type="protein sequence ID" value="PTRK_0000777700.1"/>
    <property type="gene ID" value="PTRK_0000777700"/>
</dbReference>
<sequence length="313" mass="36010">MMKKFYYGGGKSRSLMVFGGVVPEIKRLDYEIPYIEPGRIYGVDSKGNIHKKDKNIEPKGIENINNFLIGGDDGRNVVNEEKPNILEHSTNIKKINDSNINYNIGDYKDKHYGILHKETNTPLNHVESSIVIPQSTSLDISTLNESVKALELEKLKIISTPIKPPEIPLEEYSKEIAEMTPKLMDAWKTYKTNVQEQMKKAKLPKQFNLPKIFKNNKHNNIDVINHYQDNKLKSLGLSSTTLGPIIEEPQTIGITHSLINEFQMYRESFKIQRQNPSVLEVIKPEILKEPDRKKLSFIQKIKQNPLFRKCHLC</sequence>
<accession>A0A0N4ZIL7</accession>
<evidence type="ECO:0000313" key="1">
    <source>
        <dbReference type="Proteomes" id="UP000038045"/>
    </source>
</evidence>
<evidence type="ECO:0000313" key="2">
    <source>
        <dbReference type="WBParaSite" id="PTRK_0000777700.1"/>
    </source>
</evidence>
<name>A0A0N4ZIL7_PARTI</name>
<organism evidence="1 2">
    <name type="scientific">Parastrongyloides trichosuri</name>
    <name type="common">Possum-specific nematode worm</name>
    <dbReference type="NCBI Taxonomy" id="131310"/>
    <lineage>
        <taxon>Eukaryota</taxon>
        <taxon>Metazoa</taxon>
        <taxon>Ecdysozoa</taxon>
        <taxon>Nematoda</taxon>
        <taxon>Chromadorea</taxon>
        <taxon>Rhabditida</taxon>
        <taxon>Tylenchina</taxon>
        <taxon>Panagrolaimomorpha</taxon>
        <taxon>Strongyloidoidea</taxon>
        <taxon>Strongyloididae</taxon>
        <taxon>Parastrongyloides</taxon>
    </lineage>
</organism>
<keyword evidence="1" id="KW-1185">Reference proteome</keyword>